<protein>
    <recommendedName>
        <fullName evidence="6">B box-type domain-containing protein</fullName>
    </recommendedName>
</protein>
<dbReference type="GO" id="GO:0006355">
    <property type="term" value="P:regulation of DNA-templated transcription"/>
    <property type="evidence" value="ECO:0007669"/>
    <property type="project" value="TreeGrafter"/>
</dbReference>
<name>A0AAD2E3L9_9LAMI</name>
<proteinExistence type="predicted"/>
<dbReference type="GO" id="GO:0008270">
    <property type="term" value="F:zinc ion binding"/>
    <property type="evidence" value="ECO:0007669"/>
    <property type="project" value="UniProtKB-KW"/>
</dbReference>
<evidence type="ECO:0000256" key="2">
    <source>
        <dbReference type="ARBA" id="ARBA00022771"/>
    </source>
</evidence>
<dbReference type="Pfam" id="PF00643">
    <property type="entry name" value="zf-B_box"/>
    <property type="match status" value="1"/>
</dbReference>
<organism evidence="7 8">
    <name type="scientific">Fraxinus pennsylvanica</name>
    <dbReference type="NCBI Taxonomy" id="56036"/>
    <lineage>
        <taxon>Eukaryota</taxon>
        <taxon>Viridiplantae</taxon>
        <taxon>Streptophyta</taxon>
        <taxon>Embryophyta</taxon>
        <taxon>Tracheophyta</taxon>
        <taxon>Spermatophyta</taxon>
        <taxon>Magnoliopsida</taxon>
        <taxon>eudicotyledons</taxon>
        <taxon>Gunneridae</taxon>
        <taxon>Pentapetalae</taxon>
        <taxon>asterids</taxon>
        <taxon>lamiids</taxon>
        <taxon>Lamiales</taxon>
        <taxon>Oleaceae</taxon>
        <taxon>Oleeae</taxon>
        <taxon>Fraxinus</taxon>
    </lineage>
</organism>
<feature type="domain" description="B box-type" evidence="6">
    <location>
        <begin position="14"/>
        <end position="61"/>
    </location>
</feature>
<dbReference type="PROSITE" id="PS50119">
    <property type="entry name" value="ZF_BBOX"/>
    <property type="match status" value="1"/>
</dbReference>
<accession>A0AAD2E3L9</accession>
<dbReference type="EMBL" id="OU503048">
    <property type="protein sequence ID" value="CAI9773725.1"/>
    <property type="molecule type" value="Genomic_DNA"/>
</dbReference>
<keyword evidence="8" id="KW-1185">Reference proteome</keyword>
<feature type="region of interest" description="Disordered" evidence="5">
    <location>
        <begin position="85"/>
        <end position="114"/>
    </location>
</feature>
<gene>
    <name evidence="7" type="ORF">FPE_LOCUS21155</name>
</gene>
<dbReference type="GO" id="GO:0005634">
    <property type="term" value="C:nucleus"/>
    <property type="evidence" value="ECO:0007669"/>
    <property type="project" value="TreeGrafter"/>
</dbReference>
<evidence type="ECO:0000313" key="8">
    <source>
        <dbReference type="Proteomes" id="UP000834106"/>
    </source>
</evidence>
<evidence type="ECO:0000313" key="7">
    <source>
        <dbReference type="EMBL" id="CAI9773725.1"/>
    </source>
</evidence>
<evidence type="ECO:0000256" key="1">
    <source>
        <dbReference type="ARBA" id="ARBA00022723"/>
    </source>
</evidence>
<evidence type="ECO:0000256" key="5">
    <source>
        <dbReference type="SAM" id="MobiDB-lite"/>
    </source>
</evidence>
<keyword evidence="1" id="KW-0479">Metal-binding</keyword>
<dbReference type="InterPro" id="IPR000315">
    <property type="entry name" value="Znf_B-box"/>
</dbReference>
<dbReference type="InterPro" id="IPR049808">
    <property type="entry name" value="CONSTANS-like_Bbox1"/>
</dbReference>
<dbReference type="SMART" id="SM00336">
    <property type="entry name" value="BBOX"/>
    <property type="match status" value="1"/>
</dbReference>
<dbReference type="AlphaFoldDB" id="A0AAD2E3L9"/>
<dbReference type="CDD" id="cd19821">
    <property type="entry name" value="Bbox1_BBX-like"/>
    <property type="match status" value="1"/>
</dbReference>
<keyword evidence="3" id="KW-0862">Zinc</keyword>
<evidence type="ECO:0000256" key="3">
    <source>
        <dbReference type="ARBA" id="ARBA00022833"/>
    </source>
</evidence>
<dbReference type="PANTHER" id="PTHR31874">
    <property type="entry name" value="CCT MOTIF FAMILY PROTEIN, EXPRESSED"/>
    <property type="match status" value="1"/>
</dbReference>
<dbReference type="Proteomes" id="UP000834106">
    <property type="component" value="Chromosome 13"/>
</dbReference>
<dbReference type="PANTHER" id="PTHR31874:SF55">
    <property type="entry name" value="ZINC FINGER PROTEIN CONSTANS-LIKE 7"/>
    <property type="match status" value="1"/>
</dbReference>
<sequence>MNTERKTASILGGKTAKACDGCLRQRARWYCEADDAFLCQSCDASVHSANQLASRHERVRLESSSCKGKGNDDSGPAWYRGFTRKARTPRQAKSSPAQPSLLVPEINSEDTSPVENEDQFLYRVPVFDPFDADIFTASNPTENELIDILLDDEKGCDLDINPVFITSDAELAEFAADVESLLGTGIEEDSHVIELGLGGMDCKKDIIEKRIKIENDDDDDEMKAVIACHLDPALDMARETFNWNSDYASPLLNEEADEEKKVMGTVTKMIDCQSEAEVSRKMFLTLNYEAVIAAWAGRGSPWTNGIRPEFFNVNDFLDTSLNPYEGLRGWLGGCDPGRRARVSSLQAAVLGCRHAPVASAVMCYNWA</sequence>
<reference evidence="7" key="1">
    <citation type="submission" date="2023-05" db="EMBL/GenBank/DDBJ databases">
        <authorList>
            <person name="Huff M."/>
        </authorList>
    </citation>
    <scope>NUCLEOTIDE SEQUENCE</scope>
</reference>
<evidence type="ECO:0000256" key="4">
    <source>
        <dbReference type="PROSITE-ProRule" id="PRU00024"/>
    </source>
</evidence>
<keyword evidence="2 4" id="KW-0863">Zinc-finger</keyword>
<evidence type="ECO:0000259" key="6">
    <source>
        <dbReference type="PROSITE" id="PS50119"/>
    </source>
</evidence>
<dbReference type="InterPro" id="IPR052453">
    <property type="entry name" value="CONSTANS-like_ZF"/>
</dbReference>